<feature type="active site" evidence="7">
    <location>
        <position position="17"/>
    </location>
</feature>
<evidence type="ECO:0000313" key="9">
    <source>
        <dbReference type="Proteomes" id="UP001198862"/>
    </source>
</evidence>
<keyword evidence="2 7" id="KW-0021">Allosteric enzyme</keyword>
<dbReference type="RefSeq" id="WP_230550175.1">
    <property type="nucleotide sequence ID" value="NZ_JAJISD010000003.1"/>
</dbReference>
<dbReference type="InterPro" id="IPR001353">
    <property type="entry name" value="Proteasome_sua/b"/>
</dbReference>
<dbReference type="InterPro" id="IPR023333">
    <property type="entry name" value="Proteasome_suB-type"/>
</dbReference>
<dbReference type="NCBIfam" id="NF003964">
    <property type="entry name" value="PRK05456.1"/>
    <property type="match status" value="1"/>
</dbReference>
<reference evidence="8 9" key="1">
    <citation type="submission" date="2021-11" db="EMBL/GenBank/DDBJ databases">
        <authorList>
            <person name="Lee D.-H."/>
            <person name="Kim S.-B."/>
        </authorList>
    </citation>
    <scope>NUCLEOTIDE SEQUENCE [LARGE SCALE GENOMIC DNA]</scope>
    <source>
        <strain evidence="8 9">KCTC 52223</strain>
    </source>
</reference>
<organism evidence="8 9">
    <name type="scientific">Reyranella aquatilis</name>
    <dbReference type="NCBI Taxonomy" id="2035356"/>
    <lineage>
        <taxon>Bacteria</taxon>
        <taxon>Pseudomonadati</taxon>
        <taxon>Pseudomonadota</taxon>
        <taxon>Alphaproteobacteria</taxon>
        <taxon>Hyphomicrobiales</taxon>
        <taxon>Reyranellaceae</taxon>
        <taxon>Reyranella</taxon>
    </lineage>
</organism>
<keyword evidence="5 7" id="KW-0378">Hydrolase</keyword>
<evidence type="ECO:0000256" key="2">
    <source>
        <dbReference type="ARBA" id="ARBA00022533"/>
    </source>
</evidence>
<name>A0ABS8KTM6_9HYPH</name>
<evidence type="ECO:0000256" key="1">
    <source>
        <dbReference type="ARBA" id="ARBA00006053"/>
    </source>
</evidence>
<keyword evidence="6 7" id="KW-0915">Sodium</keyword>
<comment type="subunit">
    <text evidence="7">A double ring-shaped homohexamer of HslV is capped on each side by a ring-shaped HslU homohexamer. The assembly of the HslU/HslV complex is dependent on binding of ATP.</text>
</comment>
<proteinExistence type="inferred from homology"/>
<dbReference type="HAMAP" id="MF_00248">
    <property type="entry name" value="HslV"/>
    <property type="match status" value="1"/>
</dbReference>
<feature type="binding site" evidence="7">
    <location>
        <position position="175"/>
    </location>
    <ligand>
        <name>Na(+)</name>
        <dbReference type="ChEBI" id="CHEBI:29101"/>
    </ligand>
</feature>
<sequence>MSSAQSDSSSGPGWHATTILSVRKDGQVVMAGDGQVSMGQTIVKGNAKKVRRIGNGQIIAGFAGATADAFTLFERLEAKLERHPGQLLRAAIELAKDWRTDRYLRKLEALMAVADKDVSLLLSGTGDVLEPEGGIIAIGSGGNYALSAARALIDVEGLDAEAIARKSMKIAADICVYTNHNIVLEKL</sequence>
<keyword evidence="3 7" id="KW-0645">Protease</keyword>
<gene>
    <name evidence="7 8" type="primary">hslV</name>
    <name evidence="8" type="ORF">LJ725_08270</name>
</gene>
<dbReference type="Proteomes" id="UP001198862">
    <property type="component" value="Unassembled WGS sequence"/>
</dbReference>
<dbReference type="EC" id="3.4.25.2" evidence="7"/>
<evidence type="ECO:0000313" key="8">
    <source>
        <dbReference type="EMBL" id="MCC8428956.1"/>
    </source>
</evidence>
<comment type="function">
    <text evidence="7">Protease subunit of a proteasome-like degradation complex believed to be a general protein degrading machinery.</text>
</comment>
<dbReference type="InterPro" id="IPR029055">
    <property type="entry name" value="Ntn_hydrolases_N"/>
</dbReference>
<dbReference type="GO" id="GO:0006508">
    <property type="term" value="P:proteolysis"/>
    <property type="evidence" value="ECO:0007669"/>
    <property type="project" value="UniProtKB-KW"/>
</dbReference>
<keyword evidence="9" id="KW-1185">Reference proteome</keyword>
<dbReference type="GO" id="GO:0008233">
    <property type="term" value="F:peptidase activity"/>
    <property type="evidence" value="ECO:0007669"/>
    <property type="project" value="UniProtKB-KW"/>
</dbReference>
<comment type="similarity">
    <text evidence="1 7">Belongs to the peptidase T1B family. HslV subfamily.</text>
</comment>
<dbReference type="PIRSF" id="PIRSF039093">
    <property type="entry name" value="HslV"/>
    <property type="match status" value="1"/>
</dbReference>
<dbReference type="PANTHER" id="PTHR32194">
    <property type="entry name" value="METALLOPROTEASE TLDD"/>
    <property type="match status" value="1"/>
</dbReference>
<dbReference type="EMBL" id="JAJISD010000003">
    <property type="protein sequence ID" value="MCC8428956.1"/>
    <property type="molecule type" value="Genomic_DNA"/>
</dbReference>
<protein>
    <recommendedName>
        <fullName evidence="7">ATP-dependent protease subunit HslV</fullName>
        <ecNumber evidence="7">3.4.25.2</ecNumber>
    </recommendedName>
</protein>
<comment type="subcellular location">
    <subcellularLocation>
        <location evidence="7">Cytoplasm</location>
    </subcellularLocation>
</comment>
<dbReference type="PANTHER" id="PTHR32194:SF7">
    <property type="entry name" value="ATP-DEPENDENT PROTEASE SUBUNIT HSLV"/>
    <property type="match status" value="1"/>
</dbReference>
<comment type="caution">
    <text evidence="8">The sequence shown here is derived from an EMBL/GenBank/DDBJ whole genome shotgun (WGS) entry which is preliminary data.</text>
</comment>
<keyword evidence="7" id="KW-0963">Cytoplasm</keyword>
<evidence type="ECO:0000256" key="5">
    <source>
        <dbReference type="ARBA" id="ARBA00022801"/>
    </source>
</evidence>
<dbReference type="SUPFAM" id="SSF56235">
    <property type="entry name" value="N-terminal nucleophile aminohydrolases (Ntn hydrolases)"/>
    <property type="match status" value="1"/>
</dbReference>
<evidence type="ECO:0000256" key="6">
    <source>
        <dbReference type="ARBA" id="ARBA00023053"/>
    </source>
</evidence>
<comment type="activity regulation">
    <text evidence="7">Allosterically activated by HslU binding.</text>
</comment>
<dbReference type="PROSITE" id="PS51476">
    <property type="entry name" value="PROTEASOME_BETA_2"/>
    <property type="match status" value="1"/>
</dbReference>
<accession>A0ABS8KTM6</accession>
<dbReference type="NCBIfam" id="TIGR03692">
    <property type="entry name" value="ATP_dep_HslV"/>
    <property type="match status" value="1"/>
</dbReference>
<comment type="catalytic activity">
    <reaction evidence="7">
        <text>ATP-dependent cleavage of peptide bonds with broad specificity.</text>
        <dbReference type="EC" id="3.4.25.2"/>
    </reaction>
</comment>
<dbReference type="Pfam" id="PF00227">
    <property type="entry name" value="Proteasome"/>
    <property type="match status" value="1"/>
</dbReference>
<dbReference type="Gene3D" id="3.60.20.10">
    <property type="entry name" value="Glutamine Phosphoribosylpyrophosphate, subunit 1, domain 1"/>
    <property type="match status" value="1"/>
</dbReference>
<feature type="binding site" evidence="7">
    <location>
        <position position="178"/>
    </location>
    <ligand>
        <name>Na(+)</name>
        <dbReference type="ChEBI" id="CHEBI:29101"/>
    </ligand>
</feature>
<keyword evidence="7" id="KW-0479">Metal-binding</keyword>
<dbReference type="CDD" id="cd01913">
    <property type="entry name" value="protease_HslV"/>
    <property type="match status" value="1"/>
</dbReference>
<evidence type="ECO:0000256" key="4">
    <source>
        <dbReference type="ARBA" id="ARBA00022698"/>
    </source>
</evidence>
<evidence type="ECO:0000256" key="3">
    <source>
        <dbReference type="ARBA" id="ARBA00022670"/>
    </source>
</evidence>
<feature type="binding site" evidence="7">
    <location>
        <position position="172"/>
    </location>
    <ligand>
        <name>Na(+)</name>
        <dbReference type="ChEBI" id="CHEBI:29101"/>
    </ligand>
</feature>
<dbReference type="InterPro" id="IPR022281">
    <property type="entry name" value="ATP-dep_Prtase_HsIV_su"/>
</dbReference>
<keyword evidence="4 7" id="KW-0888">Threonine protease</keyword>
<evidence type="ECO:0000256" key="7">
    <source>
        <dbReference type="HAMAP-Rule" id="MF_00248"/>
    </source>
</evidence>